<sequence length="332" mass="37668">MIGRILLVGFLTACLWPMQVTTAAETGHSQFMIQNIPVQLPYMPLSMGDDTSVDVYSLKTALSVTVETRKTEYVIRYQKHQLEVEPGRAGALLDGKWLLLKHPPVKTERGLLLPQRQLFDLLTVPYHEANGHYVIDAESKSIADLQKTVEKTESVNRLRVKIGFIGVIQPDRWLVAATIITGGQPVGFGNLYEAARETKADGTRTWKLTKLRTISDTANRVYMEWMKNGSIFENLASDKRPEFLVVETCGCTGQYQYGTMFSLTEMGFVPVWHSQSAYAGVQQTKNGWDLITYRRDAVPNRTIAAMPYWEIHETWDGQSFVVNKQEYRDPLK</sequence>
<evidence type="ECO:0008006" key="4">
    <source>
        <dbReference type="Google" id="ProtNLM"/>
    </source>
</evidence>
<dbReference type="RefSeq" id="WP_200759952.1">
    <property type="nucleotide sequence ID" value="NZ_AP023366.1"/>
</dbReference>
<keyword evidence="3" id="KW-1185">Reference proteome</keyword>
<feature type="signal peptide" evidence="1">
    <location>
        <begin position="1"/>
        <end position="23"/>
    </location>
</feature>
<organism evidence="2 3">
    <name type="scientific">Effusibacillus dendaii</name>
    <dbReference type="NCBI Taxonomy" id="2743772"/>
    <lineage>
        <taxon>Bacteria</taxon>
        <taxon>Bacillati</taxon>
        <taxon>Bacillota</taxon>
        <taxon>Bacilli</taxon>
        <taxon>Bacillales</taxon>
        <taxon>Alicyclobacillaceae</taxon>
        <taxon>Effusibacillus</taxon>
    </lineage>
</organism>
<accession>A0A7I8DDB2</accession>
<dbReference type="AlphaFoldDB" id="A0A7I8DDB2"/>
<proteinExistence type="predicted"/>
<dbReference type="EMBL" id="AP023366">
    <property type="protein sequence ID" value="BCJ85881.1"/>
    <property type="molecule type" value="Genomic_DNA"/>
</dbReference>
<name>A0A7I8DDB2_9BACL</name>
<protein>
    <recommendedName>
        <fullName evidence="4">Copper amine oxidase-like N-terminal domain-containing protein</fullName>
    </recommendedName>
</protein>
<evidence type="ECO:0000256" key="1">
    <source>
        <dbReference type="SAM" id="SignalP"/>
    </source>
</evidence>
<reference evidence="2 3" key="1">
    <citation type="submission" date="2020-08" db="EMBL/GenBank/DDBJ databases">
        <title>Complete Genome Sequence of Effusibacillus dendaii Strain skT53, Isolated from Farmland soil.</title>
        <authorList>
            <person name="Konishi T."/>
            <person name="Kawasaki H."/>
        </authorList>
    </citation>
    <scope>NUCLEOTIDE SEQUENCE [LARGE SCALE GENOMIC DNA]</scope>
    <source>
        <strain evidence="3">skT53</strain>
    </source>
</reference>
<feature type="chain" id="PRO_5032768095" description="Copper amine oxidase-like N-terminal domain-containing protein" evidence="1">
    <location>
        <begin position="24"/>
        <end position="332"/>
    </location>
</feature>
<keyword evidence="1" id="KW-0732">Signal</keyword>
<dbReference type="KEGG" id="eff:skT53_08660"/>
<evidence type="ECO:0000313" key="2">
    <source>
        <dbReference type="EMBL" id="BCJ85881.1"/>
    </source>
</evidence>
<dbReference type="Proteomes" id="UP000593802">
    <property type="component" value="Chromosome"/>
</dbReference>
<evidence type="ECO:0000313" key="3">
    <source>
        <dbReference type="Proteomes" id="UP000593802"/>
    </source>
</evidence>
<gene>
    <name evidence="2" type="ORF">skT53_08660</name>
</gene>